<keyword evidence="7" id="KW-0732">Signal</keyword>
<evidence type="ECO:0000256" key="4">
    <source>
        <dbReference type="ARBA" id="ARBA00012729"/>
    </source>
</evidence>
<dbReference type="SUPFAM" id="SSF54556">
    <property type="entry name" value="Chitinase insertion domain"/>
    <property type="match status" value="1"/>
</dbReference>
<evidence type="ECO:0000256" key="2">
    <source>
        <dbReference type="ARBA" id="ARBA00004613"/>
    </source>
</evidence>
<evidence type="ECO:0000256" key="13">
    <source>
        <dbReference type="ARBA" id="ARBA00023295"/>
    </source>
</evidence>
<dbReference type="PANTHER" id="PTHR47700:SF2">
    <property type="entry name" value="CHITINASE"/>
    <property type="match status" value="1"/>
</dbReference>
<comment type="subcellular location">
    <subcellularLocation>
        <location evidence="2">Secreted</location>
    </subcellularLocation>
</comment>
<dbReference type="GO" id="GO:0006032">
    <property type="term" value="P:chitin catabolic process"/>
    <property type="evidence" value="ECO:0007669"/>
    <property type="project" value="UniProtKB-KW"/>
</dbReference>
<dbReference type="PROSITE" id="PS00026">
    <property type="entry name" value="CHIT_BIND_I_1"/>
    <property type="match status" value="1"/>
</dbReference>
<evidence type="ECO:0000256" key="12">
    <source>
        <dbReference type="ARBA" id="ARBA00023277"/>
    </source>
</evidence>
<dbReference type="Gene3D" id="3.30.60.10">
    <property type="entry name" value="Endochitinase-like"/>
    <property type="match status" value="2"/>
</dbReference>
<evidence type="ECO:0000256" key="17">
    <source>
        <dbReference type="SAM" id="MobiDB-lite"/>
    </source>
</evidence>
<dbReference type="CDD" id="cd00035">
    <property type="entry name" value="ChtBD1"/>
    <property type="match status" value="2"/>
</dbReference>
<dbReference type="PANTHER" id="PTHR47700">
    <property type="entry name" value="V CHITINASE, PUTATIVE (AFU_ORTHOLOGUE AFUA_6G13720)-RELATED"/>
    <property type="match status" value="1"/>
</dbReference>
<dbReference type="InterPro" id="IPR029070">
    <property type="entry name" value="Chitinase_insertion_sf"/>
</dbReference>
<feature type="region of interest" description="Disordered" evidence="17">
    <location>
        <begin position="1"/>
        <end position="20"/>
    </location>
</feature>
<dbReference type="GO" id="GO:0008061">
    <property type="term" value="F:chitin binding"/>
    <property type="evidence" value="ECO:0007669"/>
    <property type="project" value="UniProtKB-UniRule"/>
</dbReference>
<keyword evidence="9" id="KW-0146">Chitin degradation</keyword>
<name>A0A9P5HFV0_9HYPO</name>
<dbReference type="PROSITE" id="PS51910">
    <property type="entry name" value="GH18_2"/>
    <property type="match status" value="1"/>
</dbReference>
<keyword evidence="15" id="KW-1015">Disulfide bond</keyword>
<dbReference type="InterPro" id="IPR017853">
    <property type="entry name" value="GH"/>
</dbReference>
<dbReference type="GO" id="GO:0005576">
    <property type="term" value="C:extracellular region"/>
    <property type="evidence" value="ECO:0007669"/>
    <property type="project" value="UniProtKB-SubCell"/>
</dbReference>
<dbReference type="PROSITE" id="PS50941">
    <property type="entry name" value="CHIT_BIND_I_2"/>
    <property type="match status" value="2"/>
</dbReference>
<feature type="disulfide bond" evidence="15">
    <location>
        <begin position="125"/>
        <end position="139"/>
    </location>
</feature>
<comment type="caution">
    <text evidence="15">Lacks conserved residue(s) required for the propagation of feature annotation.</text>
</comment>
<keyword evidence="5" id="KW-0964">Secreted</keyword>
<dbReference type="SUPFAM" id="SSF51445">
    <property type="entry name" value="(Trans)glycosidases"/>
    <property type="match status" value="1"/>
</dbReference>
<evidence type="ECO:0000256" key="16">
    <source>
        <dbReference type="RuleBase" id="RU000489"/>
    </source>
</evidence>
<dbReference type="SMART" id="SM00636">
    <property type="entry name" value="Glyco_18"/>
    <property type="match status" value="1"/>
</dbReference>
<feature type="disulfide bond" evidence="15">
    <location>
        <begin position="81"/>
        <end position="95"/>
    </location>
</feature>
<dbReference type="Pfam" id="PF00187">
    <property type="entry name" value="Chitin_bind_1"/>
    <property type="match status" value="1"/>
</dbReference>
<dbReference type="PROSITE" id="PS01095">
    <property type="entry name" value="GH18_1"/>
    <property type="match status" value="1"/>
</dbReference>
<dbReference type="Proteomes" id="UP000722485">
    <property type="component" value="Unassembled WGS sequence"/>
</dbReference>
<evidence type="ECO:0000256" key="14">
    <source>
        <dbReference type="ARBA" id="ARBA00023326"/>
    </source>
</evidence>
<evidence type="ECO:0000256" key="1">
    <source>
        <dbReference type="ARBA" id="ARBA00000822"/>
    </source>
</evidence>
<feature type="domain" description="GH18" evidence="19">
    <location>
        <begin position="161"/>
        <end position="516"/>
    </location>
</feature>
<dbReference type="InterPro" id="IPR053214">
    <property type="entry name" value="LysM12-like"/>
</dbReference>
<evidence type="ECO:0000256" key="10">
    <source>
        <dbReference type="ARBA" id="ARBA00023026"/>
    </source>
</evidence>
<keyword evidence="10" id="KW-0843">Virulence</keyword>
<keyword evidence="11" id="KW-0325">Glycoprotein</keyword>
<evidence type="ECO:0000256" key="15">
    <source>
        <dbReference type="PROSITE-ProRule" id="PRU00261"/>
    </source>
</evidence>
<organism evidence="20 21">
    <name type="scientific">Cylindrodendrum hubeiense</name>
    <dbReference type="NCBI Taxonomy" id="595255"/>
    <lineage>
        <taxon>Eukaryota</taxon>
        <taxon>Fungi</taxon>
        <taxon>Dikarya</taxon>
        <taxon>Ascomycota</taxon>
        <taxon>Pezizomycotina</taxon>
        <taxon>Sordariomycetes</taxon>
        <taxon>Hypocreomycetidae</taxon>
        <taxon>Hypocreales</taxon>
        <taxon>Nectriaceae</taxon>
        <taxon>Cylindrodendrum</taxon>
    </lineage>
</organism>
<evidence type="ECO:0000256" key="11">
    <source>
        <dbReference type="ARBA" id="ARBA00023180"/>
    </source>
</evidence>
<dbReference type="InterPro" id="IPR001579">
    <property type="entry name" value="Glyco_hydro_18_chit_AS"/>
</dbReference>
<keyword evidence="6 15" id="KW-0147">Chitin-binding</keyword>
<evidence type="ECO:0000259" key="19">
    <source>
        <dbReference type="PROSITE" id="PS51910"/>
    </source>
</evidence>
<evidence type="ECO:0000256" key="7">
    <source>
        <dbReference type="ARBA" id="ARBA00022729"/>
    </source>
</evidence>
<feature type="region of interest" description="Disordered" evidence="17">
    <location>
        <begin position="1052"/>
        <end position="1089"/>
    </location>
</feature>
<feature type="disulfide bond" evidence="15">
    <location>
        <begin position="120"/>
        <end position="132"/>
    </location>
</feature>
<evidence type="ECO:0000256" key="9">
    <source>
        <dbReference type="ARBA" id="ARBA00023024"/>
    </source>
</evidence>
<accession>A0A9P5HFV0</accession>
<dbReference type="FunFam" id="3.10.50.10:FF:000003">
    <property type="entry name" value="Class V chitinase CHIT5b"/>
    <property type="match status" value="1"/>
</dbReference>
<dbReference type="InterPro" id="IPR001002">
    <property type="entry name" value="Chitin-bd_1"/>
</dbReference>
<evidence type="ECO:0000259" key="18">
    <source>
        <dbReference type="PROSITE" id="PS50941"/>
    </source>
</evidence>
<keyword evidence="13 16" id="KW-0326">Glycosidase</keyword>
<feature type="region of interest" description="Disordered" evidence="17">
    <location>
        <begin position="927"/>
        <end position="952"/>
    </location>
</feature>
<sequence length="1461" mass="163060">MYGLRGPPAHHHHATHVKVRRREALLPSWKSESDPELDPTASSPAGVPVNNILMPREQLPRAAASNDFTCGPGRPCENEACCGSSGWCGYESKYCGKGCQSNCDATAECGKYSDPPGLECPLNVCCSEFGFCGTTTEFCKDGCQSNCKQPKPSVSKSDVQKKIIAYWEGWNENKPCGHMRPNEIPVYDITHLIFSFGFITPGDFRITNMPDVRPELFEEVTMLKNRNPDLQVLIALGGWTHNDPGKWQTVFSDLASTEANRQKFITNLLGFLNQYGFDGVDFDWEYPGADDRGGQDGDSKNYVKLLKELRAAIRSRGQSYLITYTAPSSYWYLKHFDINGMSSHVDWINLMSYDLHGIWDRDNPIGNKILGHTNLTEIDLALDLFWRNGISPSDLVLGIGFYGRSFKLSDPTCWKPGCRFKDPGDKGECTDTAGFLSYQEIMDIVKSSGVKPTYDEEAKVNYMVYGQNNWISYDDKNTFSDKVDFANERGLSGLMIWAIDLDDTKHSALSALTGKGVLDSDNFLNMGRHQALCCDAPGGTKQLSSPVDLDKIFPPEYLPPADALPRFELVNFGGIQKESDPNETGFAFFLIAGSNTVVSSMSKRDNPGIQFLGCPKEILDVPLEQIQTARVICMHGSLDDCFGVQKNGVEGTIVKMPEECGRSTYARAVSLTPSQDQNVPVELALEGPVSAVYDFSFDYNLGLVRRDAGKLSIRMDYSNVKGYWNAVVDSNGKSKRHLQDIVTRFFSDNRDDWSHKFQTISVSRDDDLGNVPKRDLTKLISYEGQMCSANDGPEGQAIAVAIEGEVDATLFYGFSMIATWDPAGKVEIHQSAGFIDVDGETDAFFTVAGIGTLDASSKRDKVLRHTDRKNTISGHSVYHGWASFTAYSEQSVFFSTEGDDEEVQFNGFMQAKVKAYWGGGSKIIFPPEDSTSKPRELSLGSKNRMTPMEEGKKSKITVTNSFRLGLDVALEFPSGYKSAVAGELPDMSVSQALTASFSFEDSGNEICVETSMIQSHQAVVEDGVYAGWGSDSDTLFTRKVKVSEKECFSKTDSEVGDSDKRSERTKERESRSHKNRKRQKNNSVPGDYAGLVDIPKVRALIESDATKEEWSNPICDACGGCYLTKQDLRRDCCECAWILPEYGDGDTGAAGLVSVDEPGVGTDDDIGGIGCKKYFHNSTSSCTSFDVSQFASWDVMYPYPKQNAKNFVYQRGVPYHGLYDTEHVFEGQTIGRFFDTWLFNSAQKTRAHYWVEENFFTSNSKWGKSPLMKLLVDELGTIKNQNRLTLFMSMPNQHKGRLFRGFDAVGLTKFKKLAKGADQLLEARYIGMIFPYLNHDEVWESFCETYNAISVRLQDFDTWYEEETGAESNLADEWAKFVRSDLDMVVNKARTNLKMLYDKKKWAGAQYKILWDSMMESSGDMRKVKLERTDYCKGLPATGIPDPNQRILARTRSDLRLAIPT</sequence>
<dbReference type="SUPFAM" id="SSF57016">
    <property type="entry name" value="Plant lectins/antimicrobial peptides"/>
    <property type="match status" value="2"/>
</dbReference>
<dbReference type="SMART" id="SM00270">
    <property type="entry name" value="ChtBD1"/>
    <property type="match status" value="2"/>
</dbReference>
<feature type="compositionally biased region" description="Basic and acidic residues" evidence="17">
    <location>
        <begin position="1052"/>
        <end position="1072"/>
    </location>
</feature>
<evidence type="ECO:0000256" key="3">
    <source>
        <dbReference type="ARBA" id="ARBA00008682"/>
    </source>
</evidence>
<dbReference type="Gene3D" id="3.10.50.10">
    <property type="match status" value="1"/>
</dbReference>
<dbReference type="Gene3D" id="3.20.20.80">
    <property type="entry name" value="Glycosidases"/>
    <property type="match status" value="1"/>
</dbReference>
<dbReference type="InterPro" id="IPR036861">
    <property type="entry name" value="Endochitinase-like_sf"/>
</dbReference>
<dbReference type="InterPro" id="IPR001223">
    <property type="entry name" value="Glyco_hydro18_cat"/>
</dbReference>
<keyword evidence="8 16" id="KW-0378">Hydrolase</keyword>
<reference evidence="20" key="1">
    <citation type="submission" date="2020-03" db="EMBL/GenBank/DDBJ databases">
        <title>Draft Genome Sequence of Cylindrodendrum hubeiense.</title>
        <authorList>
            <person name="Buettner E."/>
            <person name="Kellner H."/>
        </authorList>
    </citation>
    <scope>NUCLEOTIDE SEQUENCE</scope>
    <source>
        <strain evidence="20">IHI 201604</strain>
    </source>
</reference>
<feature type="disulfide bond" evidence="15">
    <location>
        <begin position="143"/>
        <end position="147"/>
    </location>
</feature>
<dbReference type="InterPro" id="IPR011583">
    <property type="entry name" value="Chitinase_II/V-like_cat"/>
</dbReference>
<evidence type="ECO:0000313" key="21">
    <source>
        <dbReference type="Proteomes" id="UP000722485"/>
    </source>
</evidence>
<comment type="similarity">
    <text evidence="3">Belongs to the glycosyl hydrolase 18 family. Chitinase class V subfamily.</text>
</comment>
<evidence type="ECO:0000256" key="6">
    <source>
        <dbReference type="ARBA" id="ARBA00022669"/>
    </source>
</evidence>
<feature type="domain" description="Chitin-binding type-1" evidence="18">
    <location>
        <begin position="67"/>
        <end position="105"/>
    </location>
</feature>
<protein>
    <recommendedName>
        <fullName evidence="4">chitinase</fullName>
        <ecNumber evidence="4">3.2.1.14</ecNumber>
    </recommendedName>
</protein>
<keyword evidence="12" id="KW-0119">Carbohydrate metabolism</keyword>
<dbReference type="Pfam" id="PF00704">
    <property type="entry name" value="Glyco_hydro_18"/>
    <property type="match status" value="1"/>
</dbReference>
<gene>
    <name evidence="20" type="ORF">G7Z17_g2800</name>
</gene>
<feature type="disulfide bond" evidence="15">
    <location>
        <begin position="76"/>
        <end position="88"/>
    </location>
</feature>
<dbReference type="GO" id="GO:0008843">
    <property type="term" value="F:endochitinase activity"/>
    <property type="evidence" value="ECO:0007669"/>
    <property type="project" value="UniProtKB-EC"/>
</dbReference>
<feature type="compositionally biased region" description="Basic residues" evidence="17">
    <location>
        <begin position="8"/>
        <end position="20"/>
    </location>
</feature>
<evidence type="ECO:0000256" key="8">
    <source>
        <dbReference type="ARBA" id="ARBA00022801"/>
    </source>
</evidence>
<comment type="caution">
    <text evidence="20">The sequence shown here is derived from an EMBL/GenBank/DDBJ whole genome shotgun (WGS) entry which is preliminary data.</text>
</comment>
<keyword evidence="14" id="KW-0624">Polysaccharide degradation</keyword>
<feature type="disulfide bond" evidence="15">
    <location>
        <begin position="99"/>
        <end position="103"/>
    </location>
</feature>
<dbReference type="EC" id="3.2.1.14" evidence="4"/>
<feature type="region of interest" description="Disordered" evidence="17">
    <location>
        <begin position="28"/>
        <end position="49"/>
    </location>
</feature>
<comment type="catalytic activity">
    <reaction evidence="1">
        <text>Random endo-hydrolysis of N-acetyl-beta-D-glucosaminide (1-&gt;4)-beta-linkages in chitin and chitodextrins.</text>
        <dbReference type="EC" id="3.2.1.14"/>
    </reaction>
</comment>
<dbReference type="InterPro" id="IPR018371">
    <property type="entry name" value="Chitin-binding_1_CS"/>
</dbReference>
<evidence type="ECO:0000313" key="20">
    <source>
        <dbReference type="EMBL" id="KAF7554596.1"/>
    </source>
</evidence>
<feature type="domain" description="Chitin-binding type-1" evidence="18">
    <location>
        <begin position="106"/>
        <end position="149"/>
    </location>
</feature>
<dbReference type="GO" id="GO:0000272">
    <property type="term" value="P:polysaccharide catabolic process"/>
    <property type="evidence" value="ECO:0007669"/>
    <property type="project" value="UniProtKB-KW"/>
</dbReference>
<proteinExistence type="inferred from homology"/>
<evidence type="ECO:0000256" key="5">
    <source>
        <dbReference type="ARBA" id="ARBA00022525"/>
    </source>
</evidence>
<dbReference type="OrthoDB" id="73875at2759"/>
<keyword evidence="21" id="KW-1185">Reference proteome</keyword>
<dbReference type="EMBL" id="JAANBB010000030">
    <property type="protein sequence ID" value="KAF7554596.1"/>
    <property type="molecule type" value="Genomic_DNA"/>
</dbReference>